<protein>
    <submittedName>
        <fullName evidence="6">PUL domain</fullName>
    </submittedName>
</protein>
<dbReference type="Gene3D" id="2.130.10.10">
    <property type="entry name" value="YVTN repeat-like/Quinoprotein amine dehydrogenase"/>
    <property type="match status" value="1"/>
</dbReference>
<evidence type="ECO:0000256" key="5">
    <source>
        <dbReference type="SAM" id="MobiDB-lite"/>
    </source>
</evidence>
<dbReference type="GO" id="GO:0043161">
    <property type="term" value="P:proteasome-mediated ubiquitin-dependent protein catabolic process"/>
    <property type="evidence" value="ECO:0007669"/>
    <property type="project" value="TreeGrafter"/>
</dbReference>
<feature type="region of interest" description="Disordered" evidence="5">
    <location>
        <begin position="151"/>
        <end position="175"/>
    </location>
</feature>
<keyword evidence="3" id="KW-0677">Repeat</keyword>
<dbReference type="PANTHER" id="PTHR19849:SF0">
    <property type="entry name" value="PHOSPHOLIPASE A-2-ACTIVATING PROTEIN"/>
    <property type="match status" value="1"/>
</dbReference>
<dbReference type="PROSITE" id="PS00678">
    <property type="entry name" value="WD_REPEATS_1"/>
    <property type="match status" value="1"/>
</dbReference>
<keyword evidence="1" id="KW-0963">Cytoplasm</keyword>
<name>A0A9E7FSY6_9LILI</name>
<dbReference type="PROSITE" id="PS50082">
    <property type="entry name" value="WD_REPEATS_2"/>
    <property type="match status" value="2"/>
</dbReference>
<evidence type="ECO:0000256" key="1">
    <source>
        <dbReference type="ARBA" id="ARBA00022490"/>
    </source>
</evidence>
<dbReference type="OrthoDB" id="10265988at2759"/>
<proteinExistence type="predicted"/>
<feature type="repeat" description="WD" evidence="4">
    <location>
        <begin position="60"/>
        <end position="106"/>
    </location>
</feature>
<evidence type="ECO:0000313" key="7">
    <source>
        <dbReference type="Proteomes" id="UP001055439"/>
    </source>
</evidence>
<keyword evidence="7" id="KW-1185">Reference proteome</keyword>
<sequence length="237" mass="25357">MTLGDGEYRLSCVLRAHEDDVRRICVCGDSGIATSSRDKTVRFWVPDPEKKHGFVLSKTLAGHTSFVGPLAWIPPGGQLPEGGVVSGGMDTLVLLWDLARGEIMEKMTGHQFQVTGLAIDDNGDIISSSIDWVFYTLRIGWCLLVPPYQGERERGREGGGDNKVKQGTGGRGMAMQGIGSGGGGRYVSSDGGREGYYGDSQATGEVGMLFFDSAQLDGILKKISEFNSALVTDVGET</sequence>
<gene>
    <name evidence="6" type="ORF">MUK42_22790</name>
</gene>
<dbReference type="InterPro" id="IPR019775">
    <property type="entry name" value="WD40_repeat_CS"/>
</dbReference>
<dbReference type="GO" id="GO:0010992">
    <property type="term" value="P:ubiquitin recycling"/>
    <property type="evidence" value="ECO:0007669"/>
    <property type="project" value="TreeGrafter"/>
</dbReference>
<dbReference type="SMART" id="SM00320">
    <property type="entry name" value="WD40"/>
    <property type="match status" value="3"/>
</dbReference>
<dbReference type="GO" id="GO:0005634">
    <property type="term" value="C:nucleus"/>
    <property type="evidence" value="ECO:0007669"/>
    <property type="project" value="TreeGrafter"/>
</dbReference>
<reference evidence="6" key="1">
    <citation type="submission" date="2022-05" db="EMBL/GenBank/DDBJ databases">
        <title>The Musa troglodytarum L. genome provides insights into the mechanism of non-climacteric behaviour and enrichment of carotenoids.</title>
        <authorList>
            <person name="Wang J."/>
        </authorList>
    </citation>
    <scope>NUCLEOTIDE SEQUENCE</scope>
    <source>
        <tissue evidence="6">Leaf</tissue>
    </source>
</reference>
<dbReference type="GO" id="GO:0005737">
    <property type="term" value="C:cytoplasm"/>
    <property type="evidence" value="ECO:0007669"/>
    <property type="project" value="TreeGrafter"/>
</dbReference>
<dbReference type="Pfam" id="PF00400">
    <property type="entry name" value="WD40"/>
    <property type="match status" value="3"/>
</dbReference>
<evidence type="ECO:0000256" key="2">
    <source>
        <dbReference type="ARBA" id="ARBA00022574"/>
    </source>
</evidence>
<dbReference type="InterPro" id="IPR036322">
    <property type="entry name" value="WD40_repeat_dom_sf"/>
</dbReference>
<dbReference type="EMBL" id="CP097507">
    <property type="protein sequence ID" value="URE01795.1"/>
    <property type="molecule type" value="Genomic_DNA"/>
</dbReference>
<feature type="repeat" description="WD" evidence="4">
    <location>
        <begin position="14"/>
        <end position="44"/>
    </location>
</feature>
<dbReference type="InterPro" id="IPR001680">
    <property type="entry name" value="WD40_rpt"/>
</dbReference>
<dbReference type="GO" id="GO:0043130">
    <property type="term" value="F:ubiquitin binding"/>
    <property type="evidence" value="ECO:0007669"/>
    <property type="project" value="TreeGrafter"/>
</dbReference>
<dbReference type="InterPro" id="IPR015943">
    <property type="entry name" value="WD40/YVTN_repeat-like_dom_sf"/>
</dbReference>
<dbReference type="AlphaFoldDB" id="A0A9E7FSY6"/>
<organism evidence="6 7">
    <name type="scientific">Musa troglodytarum</name>
    <name type="common">fe'i banana</name>
    <dbReference type="NCBI Taxonomy" id="320322"/>
    <lineage>
        <taxon>Eukaryota</taxon>
        <taxon>Viridiplantae</taxon>
        <taxon>Streptophyta</taxon>
        <taxon>Embryophyta</taxon>
        <taxon>Tracheophyta</taxon>
        <taxon>Spermatophyta</taxon>
        <taxon>Magnoliopsida</taxon>
        <taxon>Liliopsida</taxon>
        <taxon>Zingiberales</taxon>
        <taxon>Musaceae</taxon>
        <taxon>Musa</taxon>
    </lineage>
</organism>
<feature type="compositionally biased region" description="Basic and acidic residues" evidence="5">
    <location>
        <begin position="151"/>
        <end position="164"/>
    </location>
</feature>
<evidence type="ECO:0000256" key="4">
    <source>
        <dbReference type="PROSITE-ProRule" id="PRU00221"/>
    </source>
</evidence>
<evidence type="ECO:0000313" key="6">
    <source>
        <dbReference type="EMBL" id="URE01795.1"/>
    </source>
</evidence>
<dbReference type="Proteomes" id="UP001055439">
    <property type="component" value="Chromosome 5"/>
</dbReference>
<keyword evidence="2 4" id="KW-0853">WD repeat</keyword>
<evidence type="ECO:0000256" key="3">
    <source>
        <dbReference type="ARBA" id="ARBA00022737"/>
    </source>
</evidence>
<dbReference type="SUPFAM" id="SSF50978">
    <property type="entry name" value="WD40 repeat-like"/>
    <property type="match status" value="1"/>
</dbReference>
<dbReference type="PANTHER" id="PTHR19849">
    <property type="entry name" value="PHOSPHOLIPASE A-2-ACTIVATING PROTEIN"/>
    <property type="match status" value="1"/>
</dbReference>
<accession>A0A9E7FSY6</accession>